<evidence type="ECO:0000256" key="7">
    <source>
        <dbReference type="ARBA" id="ARBA00023136"/>
    </source>
</evidence>
<keyword evidence="2" id="KW-0328">Glycosyltransferase</keyword>
<keyword evidence="6 8" id="KW-1133">Transmembrane helix</keyword>
<dbReference type="GO" id="GO:0099621">
    <property type="term" value="F:undecaprenyl-phosphate 4-deoxy-4-formamido-L-arabinose transferase activity"/>
    <property type="evidence" value="ECO:0007669"/>
    <property type="project" value="TreeGrafter"/>
</dbReference>
<dbReference type="EMBL" id="FVZE01000005">
    <property type="protein sequence ID" value="SLK05504.1"/>
    <property type="molecule type" value="Genomic_DNA"/>
</dbReference>
<keyword evidence="1" id="KW-1003">Cell membrane</keyword>
<dbReference type="InterPro" id="IPR029044">
    <property type="entry name" value="Nucleotide-diphossugar_trans"/>
</dbReference>
<keyword evidence="3 10" id="KW-0808">Transferase</keyword>
<dbReference type="InterPro" id="IPR001173">
    <property type="entry name" value="Glyco_trans_2-like"/>
</dbReference>
<sequence length="319" mass="35474">MALISVIVPVYDEEENVEPLYRAVDHALSGRDFDFELVLVDDGSKDRTYERAAALVERDPRVRVVKFRRNYGQTAAMAAGVEVARGDVLVTMDGDLQNDPEDIPRLLERIEEGYDIAIGWRRKRKDGGARVFISKIANRIMTYIMGIAVRDSGCSLKAYRAELIKGIPMYGEMHRFIPALSQLAGARLVELEVNHRPRQFGVSKYGFSRIQKVMLDIVTIRVLLSYARAPLTWHLKVVGLSLLLDLLAFGYVIFGQPKSLVVAGGIAMVLFSLTLFLVVWGLAGGLFAAVEPNVGRYAVIAAKLSSRLKLLNPAPQEEL</sequence>
<dbReference type="PANTHER" id="PTHR48090:SF3">
    <property type="entry name" value="UNDECAPRENYL-PHOSPHATE 4-DEOXY-4-FORMAMIDO-L-ARABINOSE TRANSFERASE"/>
    <property type="match status" value="1"/>
</dbReference>
<feature type="transmembrane region" description="Helical" evidence="8">
    <location>
        <begin position="261"/>
        <end position="283"/>
    </location>
</feature>
<dbReference type="GO" id="GO:0009103">
    <property type="term" value="P:lipopolysaccharide biosynthetic process"/>
    <property type="evidence" value="ECO:0007669"/>
    <property type="project" value="UniProtKB-KW"/>
</dbReference>
<evidence type="ECO:0000256" key="6">
    <source>
        <dbReference type="ARBA" id="ARBA00022989"/>
    </source>
</evidence>
<dbReference type="CDD" id="cd04187">
    <property type="entry name" value="DPM1_like_bac"/>
    <property type="match status" value="1"/>
</dbReference>
<dbReference type="Proteomes" id="UP000190989">
    <property type="component" value="Unassembled WGS sequence"/>
</dbReference>
<evidence type="ECO:0000256" key="2">
    <source>
        <dbReference type="ARBA" id="ARBA00022676"/>
    </source>
</evidence>
<reference evidence="11" key="1">
    <citation type="submission" date="2017-02" db="EMBL/GenBank/DDBJ databases">
        <authorList>
            <person name="Varghese N."/>
            <person name="Submissions S."/>
        </authorList>
    </citation>
    <scope>NUCLEOTIDE SEQUENCE [LARGE SCALE GENOMIC DNA]</scope>
    <source>
        <strain evidence="11">SM117</strain>
    </source>
</reference>
<evidence type="ECO:0000256" key="4">
    <source>
        <dbReference type="ARBA" id="ARBA00022692"/>
    </source>
</evidence>
<dbReference type="SUPFAM" id="SSF53448">
    <property type="entry name" value="Nucleotide-diphospho-sugar transferases"/>
    <property type="match status" value="1"/>
</dbReference>
<evidence type="ECO:0000313" key="10">
    <source>
        <dbReference type="EMBL" id="SLK05504.1"/>
    </source>
</evidence>
<dbReference type="STRING" id="428990.SAMN06295987_105170"/>
<dbReference type="GO" id="GO:0005886">
    <property type="term" value="C:plasma membrane"/>
    <property type="evidence" value="ECO:0007669"/>
    <property type="project" value="TreeGrafter"/>
</dbReference>
<evidence type="ECO:0000256" key="5">
    <source>
        <dbReference type="ARBA" id="ARBA00022985"/>
    </source>
</evidence>
<organism evidence="10 11">
    <name type="scientific">Novosphingobium mathurense</name>
    <dbReference type="NCBI Taxonomy" id="428990"/>
    <lineage>
        <taxon>Bacteria</taxon>
        <taxon>Pseudomonadati</taxon>
        <taxon>Pseudomonadota</taxon>
        <taxon>Alphaproteobacteria</taxon>
        <taxon>Sphingomonadales</taxon>
        <taxon>Sphingomonadaceae</taxon>
        <taxon>Novosphingobium</taxon>
    </lineage>
</organism>
<dbReference type="Pfam" id="PF00535">
    <property type="entry name" value="Glycos_transf_2"/>
    <property type="match status" value="1"/>
</dbReference>
<keyword evidence="7 8" id="KW-0472">Membrane</keyword>
<protein>
    <submittedName>
        <fullName evidence="10">Glycosyltransferase involved in cell wall bisynthesis</fullName>
    </submittedName>
</protein>
<dbReference type="PANTHER" id="PTHR48090">
    <property type="entry name" value="UNDECAPRENYL-PHOSPHATE 4-DEOXY-4-FORMAMIDO-L-ARABINOSE TRANSFERASE-RELATED"/>
    <property type="match status" value="1"/>
</dbReference>
<proteinExistence type="predicted"/>
<accession>A0A1U6IBX2</accession>
<keyword evidence="5" id="KW-0448">Lipopolysaccharide biosynthesis</keyword>
<dbReference type="RefSeq" id="WP_054945592.1">
    <property type="nucleotide sequence ID" value="NZ_FVZE01000005.1"/>
</dbReference>
<feature type="domain" description="Glycosyltransferase 2-like" evidence="9">
    <location>
        <begin position="5"/>
        <end position="149"/>
    </location>
</feature>
<evidence type="ECO:0000259" key="9">
    <source>
        <dbReference type="Pfam" id="PF00535"/>
    </source>
</evidence>
<dbReference type="InterPro" id="IPR050256">
    <property type="entry name" value="Glycosyltransferase_2"/>
</dbReference>
<evidence type="ECO:0000313" key="11">
    <source>
        <dbReference type="Proteomes" id="UP000190989"/>
    </source>
</evidence>
<feature type="transmembrane region" description="Helical" evidence="8">
    <location>
        <begin position="237"/>
        <end position="254"/>
    </location>
</feature>
<dbReference type="AlphaFoldDB" id="A0A1U6IBX2"/>
<keyword evidence="4 8" id="KW-0812">Transmembrane</keyword>
<dbReference type="Gene3D" id="3.90.550.10">
    <property type="entry name" value="Spore Coat Polysaccharide Biosynthesis Protein SpsA, Chain A"/>
    <property type="match status" value="1"/>
</dbReference>
<evidence type="ECO:0000256" key="3">
    <source>
        <dbReference type="ARBA" id="ARBA00022679"/>
    </source>
</evidence>
<name>A0A1U6IBX2_9SPHN</name>
<keyword evidence="11" id="KW-1185">Reference proteome</keyword>
<evidence type="ECO:0000256" key="8">
    <source>
        <dbReference type="SAM" id="Phobius"/>
    </source>
</evidence>
<gene>
    <name evidence="10" type="ORF">SAMN06295987_105170</name>
</gene>
<evidence type="ECO:0000256" key="1">
    <source>
        <dbReference type="ARBA" id="ARBA00022475"/>
    </source>
</evidence>